<feature type="domain" description="Phage shock protein PspC N-terminal" evidence="8">
    <location>
        <begin position="138"/>
        <end position="194"/>
    </location>
</feature>
<reference evidence="9 10" key="1">
    <citation type="submission" date="2017-11" db="EMBL/GenBank/DDBJ databases">
        <title>Sequencing the genomes of 1000 actinobacteria strains.</title>
        <authorList>
            <person name="Klenk H.-P."/>
        </authorList>
    </citation>
    <scope>NUCLEOTIDE SEQUENCE [LARGE SCALE GENOMIC DNA]</scope>
    <source>
        <strain evidence="9 10">DSM 44104</strain>
    </source>
</reference>
<sequence length="195" mass="18047">MENNASTTGTAPTGTDVHDASTEVVGADDAAVTDRVPVAATATGPDATDPGPLGAATSGMPEGAGTAGAGTAGVGAAGPEAPPTGAGPSDAGPDAAADPGTAHPGPGAGAPSTAGAPYGGAGTRTTAQGIGDRVAAFRLRRSSTDRMLGGVCGGLAADLGADAALLRIAVLVLTLVTGGAAALVYLAAWLIAPAA</sequence>
<keyword evidence="4 7" id="KW-1133">Transmembrane helix</keyword>
<dbReference type="PANTHER" id="PTHR33885">
    <property type="entry name" value="PHAGE SHOCK PROTEIN C"/>
    <property type="match status" value="1"/>
</dbReference>
<feature type="region of interest" description="Disordered" evidence="6">
    <location>
        <begin position="1"/>
        <end position="126"/>
    </location>
</feature>
<proteinExistence type="predicted"/>
<protein>
    <submittedName>
        <fullName evidence="9">Phage shock protein C (PspC) family protein</fullName>
    </submittedName>
</protein>
<evidence type="ECO:0000256" key="6">
    <source>
        <dbReference type="SAM" id="MobiDB-lite"/>
    </source>
</evidence>
<keyword evidence="2" id="KW-1003">Cell membrane</keyword>
<evidence type="ECO:0000313" key="10">
    <source>
        <dbReference type="Proteomes" id="UP000232453"/>
    </source>
</evidence>
<keyword evidence="5 7" id="KW-0472">Membrane</keyword>
<dbReference type="Pfam" id="PF04024">
    <property type="entry name" value="PspC"/>
    <property type="match status" value="1"/>
</dbReference>
<dbReference type="EMBL" id="PHUJ01000003">
    <property type="protein sequence ID" value="PKB31188.1"/>
    <property type="molecule type" value="Genomic_DNA"/>
</dbReference>
<organism evidence="9 10">
    <name type="scientific">Pseudonocardia alni</name>
    <name type="common">Amycolata alni</name>
    <dbReference type="NCBI Taxonomy" id="33907"/>
    <lineage>
        <taxon>Bacteria</taxon>
        <taxon>Bacillati</taxon>
        <taxon>Actinomycetota</taxon>
        <taxon>Actinomycetes</taxon>
        <taxon>Pseudonocardiales</taxon>
        <taxon>Pseudonocardiaceae</taxon>
        <taxon>Pseudonocardia</taxon>
    </lineage>
</organism>
<dbReference type="GO" id="GO:0005886">
    <property type="term" value="C:plasma membrane"/>
    <property type="evidence" value="ECO:0007669"/>
    <property type="project" value="UniProtKB-SubCell"/>
</dbReference>
<comment type="caution">
    <text evidence="9">The sequence shown here is derived from an EMBL/GenBank/DDBJ whole genome shotgun (WGS) entry which is preliminary data.</text>
</comment>
<keyword evidence="3 7" id="KW-0812">Transmembrane</keyword>
<evidence type="ECO:0000256" key="1">
    <source>
        <dbReference type="ARBA" id="ARBA00004162"/>
    </source>
</evidence>
<dbReference type="InterPro" id="IPR052027">
    <property type="entry name" value="PspC"/>
</dbReference>
<dbReference type="PANTHER" id="PTHR33885:SF3">
    <property type="entry name" value="PHAGE SHOCK PROTEIN C"/>
    <property type="match status" value="1"/>
</dbReference>
<evidence type="ECO:0000313" key="9">
    <source>
        <dbReference type="EMBL" id="PKB31188.1"/>
    </source>
</evidence>
<comment type="subcellular location">
    <subcellularLocation>
        <location evidence="1">Cell membrane</location>
        <topology evidence="1">Single-pass membrane protein</topology>
    </subcellularLocation>
</comment>
<evidence type="ECO:0000256" key="7">
    <source>
        <dbReference type="SAM" id="Phobius"/>
    </source>
</evidence>
<dbReference type="Proteomes" id="UP000232453">
    <property type="component" value="Unassembled WGS sequence"/>
</dbReference>
<dbReference type="InterPro" id="IPR007168">
    <property type="entry name" value="Phageshock_PspC_N"/>
</dbReference>
<feature type="compositionally biased region" description="Low complexity" evidence="6">
    <location>
        <begin position="77"/>
        <end position="116"/>
    </location>
</feature>
<feature type="compositionally biased region" description="Polar residues" evidence="6">
    <location>
        <begin position="1"/>
        <end position="13"/>
    </location>
</feature>
<dbReference type="AlphaFoldDB" id="A0AA44UQ24"/>
<evidence type="ECO:0000256" key="4">
    <source>
        <dbReference type="ARBA" id="ARBA00022989"/>
    </source>
</evidence>
<evidence type="ECO:0000256" key="2">
    <source>
        <dbReference type="ARBA" id="ARBA00022475"/>
    </source>
</evidence>
<evidence type="ECO:0000256" key="5">
    <source>
        <dbReference type="ARBA" id="ARBA00023136"/>
    </source>
</evidence>
<name>A0AA44UQ24_PSEA5</name>
<evidence type="ECO:0000256" key="3">
    <source>
        <dbReference type="ARBA" id="ARBA00022692"/>
    </source>
</evidence>
<accession>A0AA44UQ24</accession>
<feature type="transmembrane region" description="Helical" evidence="7">
    <location>
        <begin position="168"/>
        <end position="192"/>
    </location>
</feature>
<dbReference type="RefSeq" id="WP_322789680.1">
    <property type="nucleotide sequence ID" value="NZ_JBICSI010000001.1"/>
</dbReference>
<feature type="compositionally biased region" description="Gly residues" evidence="6">
    <location>
        <begin position="65"/>
        <end position="76"/>
    </location>
</feature>
<gene>
    <name evidence="9" type="ORF">ATL51_2869</name>
</gene>
<feature type="compositionally biased region" description="Low complexity" evidence="6">
    <location>
        <begin position="36"/>
        <end position="52"/>
    </location>
</feature>
<evidence type="ECO:0000259" key="8">
    <source>
        <dbReference type="Pfam" id="PF04024"/>
    </source>
</evidence>